<reference evidence="1 2" key="1">
    <citation type="journal article" date="2017" name="G3 (Bethesda)">
        <title>The Physical Genome Mapping of Anopheles albimanus Corrected Scaffold Misassemblies and Identified Interarm Rearrangements in Genus Anopheles.</title>
        <authorList>
            <person name="Artemov G.N."/>
            <person name="Peery A.N."/>
            <person name="Jiang X."/>
            <person name="Tu Z."/>
            <person name="Stegniy V.N."/>
            <person name="Sharakhova M.V."/>
            <person name="Sharakhov I.V."/>
        </authorList>
    </citation>
    <scope>NUCLEOTIDE SEQUENCE [LARGE SCALE GENOMIC DNA]</scope>
    <source>
        <strain evidence="1 2">ALBI9_A</strain>
    </source>
</reference>
<dbReference type="EnsemblMetazoa" id="AALB014573-RA">
    <property type="protein sequence ID" value="AALB014573-PA"/>
    <property type="gene ID" value="AALB014573"/>
</dbReference>
<dbReference type="AlphaFoldDB" id="A0A182FY71"/>
<dbReference type="Proteomes" id="UP000069272">
    <property type="component" value="Chromosome X"/>
</dbReference>
<protein>
    <submittedName>
        <fullName evidence="1">Uncharacterized protein</fullName>
    </submittedName>
</protein>
<sequence>MDAPLRGLIVFRVSGIPAKCFTPRPRFTHTGTLRGHTARHNCRFRPPGNGFRTQDTTSRARLLPIEFEELLLLFFWFGLVL</sequence>
<proteinExistence type="predicted"/>
<name>A0A182FY71_ANOAL</name>
<dbReference type="VEuPathDB" id="VectorBase:AALB014573"/>
<evidence type="ECO:0000313" key="2">
    <source>
        <dbReference type="Proteomes" id="UP000069272"/>
    </source>
</evidence>
<organism evidence="1 2">
    <name type="scientific">Anopheles albimanus</name>
    <name type="common">New world malaria mosquito</name>
    <dbReference type="NCBI Taxonomy" id="7167"/>
    <lineage>
        <taxon>Eukaryota</taxon>
        <taxon>Metazoa</taxon>
        <taxon>Ecdysozoa</taxon>
        <taxon>Arthropoda</taxon>
        <taxon>Hexapoda</taxon>
        <taxon>Insecta</taxon>
        <taxon>Pterygota</taxon>
        <taxon>Neoptera</taxon>
        <taxon>Endopterygota</taxon>
        <taxon>Diptera</taxon>
        <taxon>Nematocera</taxon>
        <taxon>Culicoidea</taxon>
        <taxon>Culicidae</taxon>
        <taxon>Anophelinae</taxon>
        <taxon>Anopheles</taxon>
    </lineage>
</organism>
<evidence type="ECO:0000313" key="1">
    <source>
        <dbReference type="EnsemblMetazoa" id="AALB014573-PA"/>
    </source>
</evidence>
<keyword evidence="2" id="KW-1185">Reference proteome</keyword>
<reference evidence="1" key="2">
    <citation type="submission" date="2022-08" db="UniProtKB">
        <authorList>
            <consortium name="EnsemblMetazoa"/>
        </authorList>
    </citation>
    <scope>IDENTIFICATION</scope>
    <source>
        <strain evidence="1">STECLA/ALBI9_A</strain>
    </source>
</reference>
<accession>A0A182FY71</accession>